<feature type="non-terminal residue" evidence="1">
    <location>
        <position position="88"/>
    </location>
</feature>
<name>Q4TGC6_TETNG</name>
<organism evidence="1">
    <name type="scientific">Tetraodon nigroviridis</name>
    <name type="common">Spotted green pufferfish</name>
    <name type="synonym">Chelonodon nigroviridis</name>
    <dbReference type="NCBI Taxonomy" id="99883"/>
    <lineage>
        <taxon>Eukaryota</taxon>
        <taxon>Metazoa</taxon>
        <taxon>Chordata</taxon>
        <taxon>Craniata</taxon>
        <taxon>Vertebrata</taxon>
        <taxon>Euteleostomi</taxon>
        <taxon>Actinopterygii</taxon>
        <taxon>Neopterygii</taxon>
        <taxon>Teleostei</taxon>
        <taxon>Neoteleostei</taxon>
        <taxon>Acanthomorphata</taxon>
        <taxon>Eupercaria</taxon>
        <taxon>Tetraodontiformes</taxon>
        <taxon>Tetradontoidea</taxon>
        <taxon>Tetraodontidae</taxon>
        <taxon>Tetraodon</taxon>
    </lineage>
</organism>
<reference evidence="1" key="1">
    <citation type="journal article" date="2004" name="Nature">
        <title>Genome duplication in the teleost fish Tetraodon nigroviridis reveals the early vertebrate proto-karyotype.</title>
        <authorList>
            <person name="Jaillon O."/>
            <person name="Aury J.-M."/>
            <person name="Brunet F."/>
            <person name="Petit J.-L."/>
            <person name="Stange-Thomann N."/>
            <person name="Mauceli E."/>
            <person name="Bouneau L."/>
            <person name="Fischer C."/>
            <person name="Ozouf-Costaz C."/>
            <person name="Bernot A."/>
            <person name="Nicaud S."/>
            <person name="Jaffe D."/>
            <person name="Fisher S."/>
            <person name="Lutfalla G."/>
            <person name="Dossat C."/>
            <person name="Segurens B."/>
            <person name="Dasilva C."/>
            <person name="Salanoubat M."/>
            <person name="Levy M."/>
            <person name="Boudet N."/>
            <person name="Castellano S."/>
            <person name="Anthouard V."/>
            <person name="Jubin C."/>
            <person name="Castelli V."/>
            <person name="Katinka M."/>
            <person name="Vacherie B."/>
            <person name="Biemont C."/>
            <person name="Skalli Z."/>
            <person name="Cattolico L."/>
            <person name="Poulain J."/>
            <person name="De Berardinis V."/>
            <person name="Cruaud C."/>
            <person name="Duprat S."/>
            <person name="Brottier P."/>
            <person name="Coutanceau J.-P."/>
            <person name="Gouzy J."/>
            <person name="Parra G."/>
            <person name="Lardier G."/>
            <person name="Chapple C."/>
            <person name="McKernan K.J."/>
            <person name="McEwan P."/>
            <person name="Bosak S."/>
            <person name="Kellis M."/>
            <person name="Volff J.-N."/>
            <person name="Guigo R."/>
            <person name="Zody M.C."/>
            <person name="Mesirov J."/>
            <person name="Lindblad-Toh K."/>
            <person name="Birren B."/>
            <person name="Nusbaum C."/>
            <person name="Kahn D."/>
            <person name="Robinson-Rechavi M."/>
            <person name="Laudet V."/>
            <person name="Schachter V."/>
            <person name="Quetier F."/>
            <person name="Saurin W."/>
            <person name="Scarpelli C."/>
            <person name="Wincker P."/>
            <person name="Lander E.S."/>
            <person name="Weissenbach J."/>
            <person name="Roest Crollius H."/>
        </authorList>
    </citation>
    <scope>NUCLEOTIDE SEQUENCE [LARGE SCALE GENOMIC DNA]</scope>
</reference>
<protein>
    <submittedName>
        <fullName evidence="1">(spotted green pufferfish) hypothetical protein</fullName>
    </submittedName>
</protein>
<dbReference type="EMBL" id="CAAE01003787">
    <property type="protein sequence ID" value="CAF88056.1"/>
    <property type="molecule type" value="Genomic_DNA"/>
</dbReference>
<comment type="caution">
    <text evidence="1">The sequence shown here is derived from an EMBL/GenBank/DDBJ whole genome shotgun (WGS) entry which is preliminary data.</text>
</comment>
<accession>Q4TGC6</accession>
<proteinExistence type="predicted"/>
<dbReference type="KEGG" id="tng:GSTEN00001171G001"/>
<gene>
    <name evidence="1" type="ORF">GSTENG00001171001</name>
</gene>
<evidence type="ECO:0000313" key="1">
    <source>
        <dbReference type="EMBL" id="CAF88056.1"/>
    </source>
</evidence>
<sequence length="88" mass="10141">QMIAPLLALSQNRSKLKVYIAHLTDLCHDRDPSILSQLTPPSHYHHSPPDDWEEELQKMSAESWNGSWRCVRRRAESCRSTPTLSSSR</sequence>
<dbReference type="AlphaFoldDB" id="Q4TGC6"/>
<reference evidence="1" key="2">
    <citation type="submission" date="2004-02" db="EMBL/GenBank/DDBJ databases">
        <authorList>
            <consortium name="Genoscope"/>
            <consortium name="Whitehead Institute Centre for Genome Research"/>
        </authorList>
    </citation>
    <scope>NUCLEOTIDE SEQUENCE</scope>
</reference>